<sequence>MSDQIMAAASAQSTGAPLLSSHNPRDNILKATNLPFDQDQSPFQYPFKPGQPSRPRSGSASLPSTSHVSRPVRSTAYSPSGRTYPPGLGPLSTISPIQLGAALSERPAVQSGARSPGSREALLGPEWIAEQLNSRAGASQPRAGWQRPAPQPARTSAGAEVQGFVPLVPVQAGAASTTSRSLPPIDPATFWARPHPPTSKPPAPNFFNLPQHPPSTPSHARIPSRASTVKYRSRSRPTAPTIGSAGSDIDTGVESDTTVRPGRLKAQSSSQPDLVAFRNRLEGWAGDVAARQMEGRRPHSTVAPAASTSSGLGGAFTLLPKEKPEVSQETKGLSRRKPVPSRQSPTRTSPLPTQGLPSVSPRSTAGGIPPLTPLAPEVSLAPLHSPDVRPTSGSSEDADDDLDSVDSPSSDSISFGSKRRQYIRRRVSVKDKEKDKAEDTSRPVGGLGLSLTDEPIADAGRGNVVDDGVEDNLFSLRLLAVFPAVWAFLYLIQAAVTGGIWVNLYPWGVITTRAALDRIMTGWTPDGIWESKNRGDLVLSAAWSILTGHYCFEMTTGLTYRWRVYYNLPATITRLLSIQCICWPLTGLTLWTLGPDRILFAWVVIGCTTAGSRSVQIYVTSNIIVGGSGADLTPRRKVSNPLPSRGRSPRHRAPETGGVGQTGSGFNGQKWQPAWLDRFKMDRQWDWYLLAREVGWKLGMMLLITTAWLFLGIETGRFVRGEV</sequence>
<dbReference type="GO" id="GO:0005789">
    <property type="term" value="C:endoplasmic reticulum membrane"/>
    <property type="evidence" value="ECO:0007669"/>
    <property type="project" value="InterPro"/>
</dbReference>
<dbReference type="Proteomes" id="UP001164286">
    <property type="component" value="Unassembled WGS sequence"/>
</dbReference>
<feature type="region of interest" description="Disordered" evidence="1">
    <location>
        <begin position="634"/>
        <end position="668"/>
    </location>
</feature>
<feature type="compositionally biased region" description="Low complexity" evidence="1">
    <location>
        <begin position="405"/>
        <end position="414"/>
    </location>
</feature>
<dbReference type="RefSeq" id="XP_052946478.1">
    <property type="nucleotide sequence ID" value="XM_053093399.1"/>
</dbReference>
<dbReference type="GO" id="GO:0006487">
    <property type="term" value="P:protein N-linked glycosylation"/>
    <property type="evidence" value="ECO:0007669"/>
    <property type="project" value="TreeGrafter"/>
</dbReference>
<gene>
    <name evidence="3" type="ORF">MKK02DRAFT_45405</name>
</gene>
<organism evidence="3 4">
    <name type="scientific">Dioszegia hungarica</name>
    <dbReference type="NCBI Taxonomy" id="4972"/>
    <lineage>
        <taxon>Eukaryota</taxon>
        <taxon>Fungi</taxon>
        <taxon>Dikarya</taxon>
        <taxon>Basidiomycota</taxon>
        <taxon>Agaricomycotina</taxon>
        <taxon>Tremellomycetes</taxon>
        <taxon>Tremellales</taxon>
        <taxon>Bulleribasidiaceae</taxon>
        <taxon>Dioszegia</taxon>
    </lineage>
</organism>
<feature type="compositionally biased region" description="Basic and acidic residues" evidence="1">
    <location>
        <begin position="428"/>
        <end position="441"/>
    </location>
</feature>
<dbReference type="PANTHER" id="PTHR28147:SF1">
    <property type="entry name" value="N-GLYCOSYLATION PROTEIN EOS1"/>
    <property type="match status" value="1"/>
</dbReference>
<keyword evidence="4" id="KW-1185">Reference proteome</keyword>
<keyword evidence="2" id="KW-0812">Transmembrane</keyword>
<dbReference type="EMBL" id="JAKWFO010000005">
    <property type="protein sequence ID" value="KAI9636701.1"/>
    <property type="molecule type" value="Genomic_DNA"/>
</dbReference>
<evidence type="ECO:0000313" key="4">
    <source>
        <dbReference type="Proteomes" id="UP001164286"/>
    </source>
</evidence>
<dbReference type="GeneID" id="77732604"/>
<comment type="caution">
    <text evidence="3">The sequence shown here is derived from an EMBL/GenBank/DDBJ whole genome shotgun (WGS) entry which is preliminary data.</text>
</comment>
<evidence type="ECO:0000256" key="1">
    <source>
        <dbReference type="SAM" id="MobiDB-lite"/>
    </source>
</evidence>
<keyword evidence="2" id="KW-1133">Transmembrane helix</keyword>
<feature type="region of interest" description="Disordered" evidence="1">
    <location>
        <begin position="173"/>
        <end position="271"/>
    </location>
</feature>
<feature type="compositionally biased region" description="Pro residues" evidence="1">
    <location>
        <begin position="194"/>
        <end position="204"/>
    </location>
</feature>
<dbReference type="AlphaFoldDB" id="A0AA38HD25"/>
<reference evidence="3" key="1">
    <citation type="journal article" date="2022" name="G3 (Bethesda)">
        <title>High quality genome of the basidiomycete yeast Dioszegia hungarica PDD-24b-2 isolated from cloud water.</title>
        <authorList>
            <person name="Jarrige D."/>
            <person name="Haridas S."/>
            <person name="Bleykasten-Grosshans C."/>
            <person name="Joly M."/>
            <person name="Nadalig T."/>
            <person name="Sancelme M."/>
            <person name="Vuilleumier S."/>
            <person name="Grigoriev I.V."/>
            <person name="Amato P."/>
            <person name="Bringel F."/>
        </authorList>
    </citation>
    <scope>NUCLEOTIDE SEQUENCE</scope>
    <source>
        <strain evidence="3">PDD-24b-2</strain>
    </source>
</reference>
<dbReference type="PANTHER" id="PTHR28147">
    <property type="entry name" value="N-GLYCOSYLATION PROTEIN EOS1"/>
    <property type="match status" value="1"/>
</dbReference>
<feature type="transmembrane region" description="Helical" evidence="2">
    <location>
        <begin position="478"/>
        <end position="504"/>
    </location>
</feature>
<feature type="compositionally biased region" description="Polar residues" evidence="1">
    <location>
        <begin position="341"/>
        <end position="363"/>
    </location>
</feature>
<dbReference type="Pfam" id="PF12326">
    <property type="entry name" value="EOS1"/>
    <property type="match status" value="1"/>
</dbReference>
<accession>A0AA38HD25</accession>
<feature type="compositionally biased region" description="Basic residues" evidence="1">
    <location>
        <begin position="417"/>
        <end position="427"/>
    </location>
</feature>
<feature type="transmembrane region" description="Helical" evidence="2">
    <location>
        <begin position="694"/>
        <end position="713"/>
    </location>
</feature>
<dbReference type="InterPro" id="IPR021100">
    <property type="entry name" value="N-glycosylation_EOS1"/>
</dbReference>
<name>A0AA38HD25_9TREE</name>
<feature type="compositionally biased region" description="Polar residues" evidence="1">
    <location>
        <begin position="54"/>
        <end position="68"/>
    </location>
</feature>
<feature type="region of interest" description="Disordered" evidence="1">
    <location>
        <begin position="293"/>
        <end position="449"/>
    </location>
</feature>
<keyword evidence="2" id="KW-0472">Membrane</keyword>
<evidence type="ECO:0000313" key="3">
    <source>
        <dbReference type="EMBL" id="KAI9636701.1"/>
    </source>
</evidence>
<feature type="region of interest" description="Disordered" evidence="1">
    <location>
        <begin position="1"/>
        <end position="158"/>
    </location>
</feature>
<protein>
    <submittedName>
        <fullName evidence="3">N-glycosylation protein-domain-containing protein</fullName>
    </submittedName>
</protein>
<evidence type="ECO:0000256" key="2">
    <source>
        <dbReference type="SAM" id="Phobius"/>
    </source>
</evidence>
<proteinExistence type="predicted"/>
<dbReference type="GO" id="GO:0034599">
    <property type="term" value="P:cellular response to oxidative stress"/>
    <property type="evidence" value="ECO:0007669"/>
    <property type="project" value="InterPro"/>
</dbReference>
<feature type="compositionally biased region" description="Gly residues" evidence="1">
    <location>
        <begin position="657"/>
        <end position="666"/>
    </location>
</feature>